<feature type="transmembrane region" description="Helical" evidence="1">
    <location>
        <begin position="193"/>
        <end position="213"/>
    </location>
</feature>
<accession>A0A849B8X1</accession>
<comment type="caution">
    <text evidence="2">The sequence shown here is derived from an EMBL/GenBank/DDBJ whole genome shotgun (WGS) entry which is preliminary data.</text>
</comment>
<dbReference type="RefSeq" id="WP_053824655.1">
    <property type="nucleotide sequence ID" value="NZ_BAAAEB010000023.1"/>
</dbReference>
<dbReference type="Pfam" id="PF16933">
    <property type="entry name" value="PelG"/>
    <property type="match status" value="1"/>
</dbReference>
<feature type="transmembrane region" description="Helical" evidence="1">
    <location>
        <begin position="234"/>
        <end position="257"/>
    </location>
</feature>
<dbReference type="AlphaFoldDB" id="A0A849B8X1"/>
<dbReference type="InterPro" id="IPR031617">
    <property type="entry name" value="PelG"/>
</dbReference>
<keyword evidence="1" id="KW-0472">Membrane</keyword>
<protein>
    <submittedName>
        <fullName evidence="2">Exopolysaccharide Pel transporter PelG</fullName>
    </submittedName>
</protein>
<feature type="transmembrane region" description="Helical" evidence="1">
    <location>
        <begin position="277"/>
        <end position="295"/>
    </location>
</feature>
<evidence type="ECO:0000256" key="1">
    <source>
        <dbReference type="SAM" id="Phobius"/>
    </source>
</evidence>
<keyword evidence="1" id="KW-1133">Transmembrane helix</keyword>
<dbReference type="EMBL" id="JABEMD010000009">
    <property type="protein sequence ID" value="NNH10628.1"/>
    <property type="molecule type" value="Genomic_DNA"/>
</dbReference>
<feature type="transmembrane region" description="Helical" evidence="1">
    <location>
        <begin position="110"/>
        <end position="131"/>
    </location>
</feature>
<keyword evidence="1" id="KW-0812">Transmembrane</keyword>
<evidence type="ECO:0000313" key="3">
    <source>
        <dbReference type="Proteomes" id="UP000542973"/>
    </source>
</evidence>
<evidence type="ECO:0000313" key="2">
    <source>
        <dbReference type="EMBL" id="NNH10628.1"/>
    </source>
</evidence>
<gene>
    <name evidence="2" type="primary">pelG</name>
    <name evidence="2" type="ORF">HLB16_06990</name>
</gene>
<feature type="transmembrane region" description="Helical" evidence="1">
    <location>
        <begin position="425"/>
        <end position="445"/>
    </location>
</feature>
<dbReference type="Proteomes" id="UP000542973">
    <property type="component" value="Unassembled WGS sequence"/>
</dbReference>
<feature type="transmembrane region" description="Helical" evidence="1">
    <location>
        <begin position="66"/>
        <end position="89"/>
    </location>
</feature>
<proteinExistence type="predicted"/>
<sequence length="460" mass="49378">MVDLSFFVRGIRDRNRVGGTLQAYGFAGVLACGAVALAIAGLLQIAMRAMAAGLPAALPSALAVQFEVSATCLIAASLILTGPLQLHLVRFAAERLAEGRGELVLPGVRAVGLVVTVLAGISGLACLLWAFPQQSALYRALMLAGFVLMCHAWIAVAFLAGMKQYGTIACAFVAGIAAASVAALALRGFGVEGLLGGFAIGVLVLWAGTAMPIHRHHRSRRLLSFAVFARRHRYPSLIAIGLLYPLAVWIDKLQFWYHAGTGQPVVGPLHASAIYDIPVFLAHLAVVPAMSVFLLRIERDFVAHYDAFAEAVRGGGSLQRIEESRNAMVRAVRMGLYEIVKALAIAALLLFALGRPLLALFGMTQLYLPLLHVDMVAAGLQVVLLATLSLYFYLDRRREVLLLGAALLALNAGLTHLTLTLGPAWYGYGFAFAVLIVVAIALVLLDRRLERLEYETFMLQ</sequence>
<name>A0A849B8X1_9BURK</name>
<reference evidence="2 3" key="1">
    <citation type="submission" date="2020-05" db="EMBL/GenBank/DDBJ databases">
        <title>MicrobeNet Type strains.</title>
        <authorList>
            <person name="Nicholson A.C."/>
        </authorList>
    </citation>
    <scope>NUCLEOTIDE SEQUENCE [LARGE SCALE GENOMIC DNA]</scope>
    <source>
        <strain evidence="2 3">ATCC 700815</strain>
    </source>
</reference>
<feature type="transmembrane region" description="Helical" evidence="1">
    <location>
        <begin position="400"/>
        <end position="419"/>
    </location>
</feature>
<feature type="transmembrane region" description="Helical" evidence="1">
    <location>
        <begin position="335"/>
        <end position="354"/>
    </location>
</feature>
<feature type="transmembrane region" description="Helical" evidence="1">
    <location>
        <begin position="167"/>
        <end position="187"/>
    </location>
</feature>
<feature type="transmembrane region" description="Helical" evidence="1">
    <location>
        <begin position="137"/>
        <end position="160"/>
    </location>
</feature>
<feature type="transmembrane region" description="Helical" evidence="1">
    <location>
        <begin position="21"/>
        <end position="46"/>
    </location>
</feature>
<feature type="transmembrane region" description="Helical" evidence="1">
    <location>
        <begin position="366"/>
        <end position="393"/>
    </location>
</feature>
<organism evidence="2 3">
    <name type="scientific">Cupriavidus gilardii</name>
    <dbReference type="NCBI Taxonomy" id="82541"/>
    <lineage>
        <taxon>Bacteria</taxon>
        <taxon>Pseudomonadati</taxon>
        <taxon>Pseudomonadota</taxon>
        <taxon>Betaproteobacteria</taxon>
        <taxon>Burkholderiales</taxon>
        <taxon>Burkholderiaceae</taxon>
        <taxon>Cupriavidus</taxon>
    </lineage>
</organism>